<feature type="region of interest" description="Disordered" evidence="1">
    <location>
        <begin position="69"/>
        <end position="90"/>
    </location>
</feature>
<keyword evidence="4" id="KW-1185">Reference proteome</keyword>
<dbReference type="Proteomes" id="UP001167160">
    <property type="component" value="Unassembled WGS sequence"/>
</dbReference>
<evidence type="ECO:0000313" key="3">
    <source>
        <dbReference type="EMBL" id="MCM2576807.1"/>
    </source>
</evidence>
<dbReference type="Pfam" id="PF19797">
    <property type="entry name" value="DUF6281"/>
    <property type="match status" value="1"/>
</dbReference>
<dbReference type="RefSeq" id="WP_251410446.1">
    <property type="nucleotide sequence ID" value="NZ_JAMQGM010000013.1"/>
</dbReference>
<feature type="signal peptide" evidence="2">
    <location>
        <begin position="1"/>
        <end position="26"/>
    </location>
</feature>
<sequence>MTVALSVRQHVALRAMLVVAAAVASAAGCTVSGGGESAAACAHVVTYEDRKYHGVANIDFTVGEELGTATQPPCYDTGRRTEERATESTAHKVEGLDPDIAIAVGDPDDAHLMVSGANKSLPPEIEKLRDRP</sequence>
<name>A0ABT0X2P4_9ACTN</name>
<evidence type="ECO:0000256" key="2">
    <source>
        <dbReference type="SAM" id="SignalP"/>
    </source>
</evidence>
<gene>
    <name evidence="3" type="ORF">M1E25_05460</name>
</gene>
<accession>A0ABT0X2P4</accession>
<feature type="compositionally biased region" description="Basic and acidic residues" evidence="1">
    <location>
        <begin position="77"/>
        <end position="90"/>
    </location>
</feature>
<dbReference type="InterPro" id="IPR046248">
    <property type="entry name" value="DUF6281"/>
</dbReference>
<evidence type="ECO:0000313" key="4">
    <source>
        <dbReference type="Proteomes" id="UP001167160"/>
    </source>
</evidence>
<comment type="caution">
    <text evidence="3">The sequence shown here is derived from an EMBL/GenBank/DDBJ whole genome shotgun (WGS) entry which is preliminary data.</text>
</comment>
<dbReference type="EMBL" id="JAMQGM010000013">
    <property type="protein sequence ID" value="MCM2576807.1"/>
    <property type="molecule type" value="Genomic_DNA"/>
</dbReference>
<keyword evidence="2" id="KW-0732">Signal</keyword>
<feature type="chain" id="PRO_5045798642" evidence="2">
    <location>
        <begin position="27"/>
        <end position="132"/>
    </location>
</feature>
<evidence type="ECO:0000256" key="1">
    <source>
        <dbReference type="SAM" id="MobiDB-lite"/>
    </source>
</evidence>
<proteinExistence type="predicted"/>
<protein>
    <submittedName>
        <fullName evidence="3">DUF6281 family protein</fullName>
    </submittedName>
</protein>
<reference evidence="3" key="1">
    <citation type="journal article" date="2023" name="Int. J. Syst. Evol. Microbiol.">
        <title>Streptomyces meridianus sp. nov. isolated from brackish water of the Tagus estuary in Alcochete, Portugal.</title>
        <authorList>
            <person name="Santos J.D.N."/>
            <person name="Klimek D."/>
            <person name="Calusinska M."/>
            <person name="Lobo Da Cunha A."/>
            <person name="Catita J."/>
            <person name="Goncalves H."/>
            <person name="Gonzalez I."/>
            <person name="Reyes F."/>
            <person name="Lage O.M."/>
        </authorList>
    </citation>
    <scope>NUCLEOTIDE SEQUENCE</scope>
    <source>
        <strain evidence="3">MTZ3.1</strain>
    </source>
</reference>
<organism evidence="3 4">
    <name type="scientific">Streptomyces meridianus</name>
    <dbReference type="NCBI Taxonomy" id="2938945"/>
    <lineage>
        <taxon>Bacteria</taxon>
        <taxon>Bacillati</taxon>
        <taxon>Actinomycetota</taxon>
        <taxon>Actinomycetes</taxon>
        <taxon>Kitasatosporales</taxon>
        <taxon>Streptomycetaceae</taxon>
        <taxon>Streptomyces</taxon>
    </lineage>
</organism>